<evidence type="ECO:0000256" key="5">
    <source>
        <dbReference type="ARBA" id="ARBA00023236"/>
    </source>
</evidence>
<dbReference type="Gene3D" id="3.30.1490.100">
    <property type="entry name" value="DNA polymerase, Y-family, little finger domain"/>
    <property type="match status" value="1"/>
</dbReference>
<dbReference type="InterPro" id="IPR017961">
    <property type="entry name" value="DNA_pol_Y-fam_little_finger"/>
</dbReference>
<keyword evidence="5" id="KW-0742">SOS response</keyword>
<evidence type="ECO:0000256" key="3">
    <source>
        <dbReference type="ARBA" id="ARBA00023199"/>
    </source>
</evidence>
<dbReference type="Pfam" id="PF13438">
    <property type="entry name" value="DUF4113"/>
    <property type="match status" value="1"/>
</dbReference>
<keyword evidence="4" id="KW-0234">DNA repair</keyword>
<dbReference type="GO" id="GO:0009432">
    <property type="term" value="P:SOS response"/>
    <property type="evidence" value="ECO:0007669"/>
    <property type="project" value="UniProtKB-KW"/>
</dbReference>
<dbReference type="InterPro" id="IPR043128">
    <property type="entry name" value="Rev_trsase/Diguanyl_cyclase"/>
</dbReference>
<dbReference type="PANTHER" id="PTHR11076:SF34">
    <property type="entry name" value="PROTEIN UMUC"/>
    <property type="match status" value="1"/>
</dbReference>
<evidence type="ECO:0000313" key="8">
    <source>
        <dbReference type="Proteomes" id="UP000183926"/>
    </source>
</evidence>
<dbReference type="CDD" id="cd01700">
    <property type="entry name" value="PolY_Pol_V_umuC"/>
    <property type="match status" value="1"/>
</dbReference>
<dbReference type="GO" id="GO:0006281">
    <property type="term" value="P:DNA repair"/>
    <property type="evidence" value="ECO:0007669"/>
    <property type="project" value="UniProtKB-KW"/>
</dbReference>
<dbReference type="SUPFAM" id="SSF56672">
    <property type="entry name" value="DNA/RNA polymerases"/>
    <property type="match status" value="1"/>
</dbReference>
<feature type="domain" description="UmuC" evidence="6">
    <location>
        <begin position="2"/>
        <end position="194"/>
    </location>
</feature>
<dbReference type="GO" id="GO:0003684">
    <property type="term" value="F:damaged DNA binding"/>
    <property type="evidence" value="ECO:0007669"/>
    <property type="project" value="InterPro"/>
</dbReference>
<proteinExistence type="inferred from homology"/>
<evidence type="ECO:0000259" key="6">
    <source>
        <dbReference type="PROSITE" id="PS50173"/>
    </source>
</evidence>
<evidence type="ECO:0000313" key="7">
    <source>
        <dbReference type="EMBL" id="SFU33123.1"/>
    </source>
</evidence>
<name>A0A1I7FA61_9PROT</name>
<dbReference type="GO" id="GO:0005829">
    <property type="term" value="C:cytosol"/>
    <property type="evidence" value="ECO:0007669"/>
    <property type="project" value="TreeGrafter"/>
</dbReference>
<dbReference type="InterPro" id="IPR050116">
    <property type="entry name" value="DNA_polymerase-Y"/>
</dbReference>
<dbReference type="Gene3D" id="3.40.1170.60">
    <property type="match status" value="1"/>
</dbReference>
<keyword evidence="2" id="KW-0227">DNA damage</keyword>
<dbReference type="Proteomes" id="UP000183926">
    <property type="component" value="Unassembled WGS sequence"/>
</dbReference>
<dbReference type="PANTHER" id="PTHR11076">
    <property type="entry name" value="DNA REPAIR POLYMERASE UMUC / TRANSFERASE FAMILY MEMBER"/>
    <property type="match status" value="1"/>
</dbReference>
<dbReference type="PROSITE" id="PS50173">
    <property type="entry name" value="UMUC"/>
    <property type="match status" value="1"/>
</dbReference>
<dbReference type="OrthoDB" id="9808813at2"/>
<accession>A0A1I7FA61</accession>
<dbReference type="Pfam" id="PF00817">
    <property type="entry name" value="IMS"/>
    <property type="match status" value="1"/>
</dbReference>
<dbReference type="InterPro" id="IPR025188">
    <property type="entry name" value="DUF4113"/>
</dbReference>
<dbReference type="Gene3D" id="1.10.150.20">
    <property type="entry name" value="5' to 3' exonuclease, C-terminal subdomain"/>
    <property type="match status" value="1"/>
</dbReference>
<sequence>MFALIDGNNFYCSCERIFQPRLQKVPLVVLSNNDGCAIARSEEAKALGIKMGQPWFQIKHLEQSAGLVSLSPNFPLYGDMSLRMMRLASELGDKQEIYSIDECFIGLQGISNVTHRASEIRARILQWTGIPTCIGIGHTKTLAKLANHIAKDADRKPGSYPSRLAQVCNLAELNERQRQFLFETTDVGEVWGIGGQISQQLKQARINTVKDFMQCNPATIRKRFSVTLERTWRELHGQSCIALEEIPSPRKEIAHTRTFGQPVRNLAPLIEAVTEFTSRAAEKLRKQQSKASSILVFIHTSKHRSGPQYARSITIPVVRPASDTKSLLNAALRGLKKIYKPGFDLTKAGIVLMDLTNAQTRQAELDFGETESDSNERLMHAIDEINDRFGRGTIMYGSAGVGSEKKVWTMNQQRRTPSYTTTLGEIPTALT</sequence>
<gene>
    <name evidence="7" type="ORF">SAMN05216339_101373</name>
</gene>
<dbReference type="InterPro" id="IPR036775">
    <property type="entry name" value="DNA_pol_Y-fam_lit_finger_sf"/>
</dbReference>
<evidence type="ECO:0000256" key="2">
    <source>
        <dbReference type="ARBA" id="ARBA00022763"/>
    </source>
</evidence>
<dbReference type="EMBL" id="FPBL01000001">
    <property type="protein sequence ID" value="SFU33123.1"/>
    <property type="molecule type" value="Genomic_DNA"/>
</dbReference>
<protein>
    <submittedName>
        <fullName evidence="7">DNA polymerase V</fullName>
    </submittedName>
</protein>
<dbReference type="InterPro" id="IPR001126">
    <property type="entry name" value="UmuC"/>
</dbReference>
<organism evidence="7 8">
    <name type="scientific">Nitrosomonas eutropha</name>
    <dbReference type="NCBI Taxonomy" id="916"/>
    <lineage>
        <taxon>Bacteria</taxon>
        <taxon>Pseudomonadati</taxon>
        <taxon>Pseudomonadota</taxon>
        <taxon>Betaproteobacteria</taxon>
        <taxon>Nitrosomonadales</taxon>
        <taxon>Nitrosomonadaceae</taxon>
        <taxon>Nitrosomonas</taxon>
    </lineage>
</organism>
<dbReference type="Gene3D" id="3.30.70.270">
    <property type="match status" value="1"/>
</dbReference>
<evidence type="ECO:0000256" key="1">
    <source>
        <dbReference type="ARBA" id="ARBA00010945"/>
    </source>
</evidence>
<comment type="similarity">
    <text evidence="1">Belongs to the DNA polymerase type-Y family.</text>
</comment>
<dbReference type="Pfam" id="PF11799">
    <property type="entry name" value="IMS_C"/>
    <property type="match status" value="1"/>
</dbReference>
<reference evidence="7 8" key="1">
    <citation type="submission" date="2016-10" db="EMBL/GenBank/DDBJ databases">
        <authorList>
            <person name="de Groot N.N."/>
        </authorList>
    </citation>
    <scope>NUCLEOTIDE SEQUENCE [LARGE SCALE GENOMIC DNA]</scope>
    <source>
        <strain evidence="7 8">Nm24</strain>
    </source>
</reference>
<keyword evidence="3" id="KW-0741">SOS mutagenesis</keyword>
<dbReference type="GO" id="GO:0003887">
    <property type="term" value="F:DNA-directed DNA polymerase activity"/>
    <property type="evidence" value="ECO:0007669"/>
    <property type="project" value="TreeGrafter"/>
</dbReference>
<evidence type="ECO:0000256" key="4">
    <source>
        <dbReference type="ARBA" id="ARBA00023204"/>
    </source>
</evidence>
<dbReference type="AlphaFoldDB" id="A0A1I7FA61"/>
<dbReference type="InterPro" id="IPR043502">
    <property type="entry name" value="DNA/RNA_pol_sf"/>
</dbReference>
<dbReference type="GO" id="GO:0042276">
    <property type="term" value="P:error-prone translesion synthesis"/>
    <property type="evidence" value="ECO:0007669"/>
    <property type="project" value="TreeGrafter"/>
</dbReference>